<dbReference type="InterPro" id="IPR048279">
    <property type="entry name" value="MdtK-like"/>
</dbReference>
<dbReference type="InterPro" id="IPR002528">
    <property type="entry name" value="MATE_fam"/>
</dbReference>
<protein>
    <submittedName>
        <fullName evidence="8">MATE family efflux transporter</fullName>
    </submittedName>
</protein>
<evidence type="ECO:0000256" key="1">
    <source>
        <dbReference type="ARBA" id="ARBA00004651"/>
    </source>
</evidence>
<keyword evidence="6 7" id="KW-0472">Membrane</keyword>
<evidence type="ECO:0000256" key="7">
    <source>
        <dbReference type="SAM" id="Phobius"/>
    </source>
</evidence>
<keyword evidence="4 7" id="KW-0812">Transmembrane</keyword>
<feature type="transmembrane region" description="Helical" evidence="7">
    <location>
        <begin position="133"/>
        <end position="154"/>
    </location>
</feature>
<feature type="transmembrane region" description="Helical" evidence="7">
    <location>
        <begin position="245"/>
        <end position="266"/>
    </location>
</feature>
<feature type="transmembrane region" description="Helical" evidence="7">
    <location>
        <begin position="318"/>
        <end position="339"/>
    </location>
</feature>
<sequence>MIKRLKEDKVFFRGLMTLAIPIILQSLVTASLNLLDNLMIGSLGEEEIASVGLANQYYMVYYHTIMGIVCGAGVFMSQFWGRRDKESIHKFLGIALTVGLLTSFVYSAGAFLLPEKIIHIFTRDPQVTALGAGYLRAVAPSYIFTSVSLAFALALRSTEQTKVPMYGSIIGLLFNGILNYIFIFGRFGVPAMGVTGAALGTTISRGVEMLFILCVIYSRKNVVAGSFRELTGYNMELVGRYFKTAVPIIFNDIMWIMGITAYSVAYARLGTNATATMQIATTINNMFNIFGIGIANAAAIMIGNKIGAAMREEAREDAVKISIFGTLLGCVIGMVFYLIAPAVAGLFKVSPETHTNVVLVLRIMAVVLPVRFFGIVQIIGVLRGGGDVIFSIGTELFAVWGVAVPLAFIGVGMMDVPIYIVYVLVCLEEPFKAAVTIPRLMGGKWIRDLTGSCEVTA</sequence>
<feature type="transmembrane region" description="Helical" evidence="7">
    <location>
        <begin position="359"/>
        <end position="382"/>
    </location>
</feature>
<dbReference type="GO" id="GO:0042910">
    <property type="term" value="F:xenobiotic transmembrane transporter activity"/>
    <property type="evidence" value="ECO:0007669"/>
    <property type="project" value="InterPro"/>
</dbReference>
<dbReference type="AlphaFoldDB" id="A0A9W6LPP1"/>
<dbReference type="Proteomes" id="UP001144471">
    <property type="component" value="Unassembled WGS sequence"/>
</dbReference>
<evidence type="ECO:0000313" key="9">
    <source>
        <dbReference type="Proteomes" id="UP001144471"/>
    </source>
</evidence>
<comment type="caution">
    <text evidence="8">The sequence shown here is derived from an EMBL/GenBank/DDBJ whole genome shotgun (WGS) entry which is preliminary data.</text>
</comment>
<dbReference type="EMBL" id="BSDY01000013">
    <property type="protein sequence ID" value="GLI57155.1"/>
    <property type="molecule type" value="Genomic_DNA"/>
</dbReference>
<dbReference type="PANTHER" id="PTHR42925">
    <property type="entry name" value="MULTIDRUG AND TOXIN EFFLUX PROTEIN MATE FAMILY"/>
    <property type="match status" value="1"/>
</dbReference>
<feature type="transmembrane region" description="Helical" evidence="7">
    <location>
        <begin position="389"/>
        <end position="410"/>
    </location>
</feature>
<feature type="transmembrane region" description="Helical" evidence="7">
    <location>
        <begin position="12"/>
        <end position="35"/>
    </location>
</feature>
<dbReference type="Pfam" id="PF01554">
    <property type="entry name" value="MatE"/>
    <property type="match status" value="2"/>
</dbReference>
<dbReference type="RefSeq" id="WP_281836622.1">
    <property type="nucleotide sequence ID" value="NZ_BSDY01000013.1"/>
</dbReference>
<comment type="subcellular location">
    <subcellularLocation>
        <location evidence="1">Cell membrane</location>
        <topology evidence="1">Multi-pass membrane protein</topology>
    </subcellularLocation>
</comment>
<dbReference type="PANTHER" id="PTHR42925:SF2">
    <property type="entry name" value="NA+ DRIVEN MULTIDRUG EFFLUX PUMP"/>
    <property type="match status" value="1"/>
</dbReference>
<evidence type="ECO:0000256" key="3">
    <source>
        <dbReference type="ARBA" id="ARBA00022475"/>
    </source>
</evidence>
<evidence type="ECO:0000256" key="4">
    <source>
        <dbReference type="ARBA" id="ARBA00022692"/>
    </source>
</evidence>
<dbReference type="GO" id="GO:0005886">
    <property type="term" value="C:plasma membrane"/>
    <property type="evidence" value="ECO:0007669"/>
    <property type="project" value="UniProtKB-SubCell"/>
</dbReference>
<reference evidence="8" key="1">
    <citation type="submission" date="2022-12" db="EMBL/GenBank/DDBJ databases">
        <title>Reference genome sequencing for broad-spectrum identification of bacterial and archaeal isolates by mass spectrometry.</title>
        <authorList>
            <person name="Sekiguchi Y."/>
            <person name="Tourlousse D.M."/>
        </authorList>
    </citation>
    <scope>NUCLEOTIDE SEQUENCE</scope>
    <source>
        <strain evidence="8">10succ1</strain>
    </source>
</reference>
<keyword evidence="2" id="KW-0813">Transport</keyword>
<dbReference type="GO" id="GO:0015297">
    <property type="term" value="F:antiporter activity"/>
    <property type="evidence" value="ECO:0007669"/>
    <property type="project" value="InterPro"/>
</dbReference>
<evidence type="ECO:0000256" key="2">
    <source>
        <dbReference type="ARBA" id="ARBA00022448"/>
    </source>
</evidence>
<evidence type="ECO:0000256" key="5">
    <source>
        <dbReference type="ARBA" id="ARBA00022989"/>
    </source>
</evidence>
<evidence type="ECO:0000256" key="6">
    <source>
        <dbReference type="ARBA" id="ARBA00023136"/>
    </source>
</evidence>
<name>A0A9W6LPP1_9FUSO</name>
<dbReference type="InterPro" id="IPR047135">
    <property type="entry name" value="YsiQ"/>
</dbReference>
<dbReference type="PIRSF" id="PIRSF006603">
    <property type="entry name" value="DinF"/>
    <property type="match status" value="1"/>
</dbReference>
<proteinExistence type="predicted"/>
<feature type="transmembrane region" description="Helical" evidence="7">
    <location>
        <begin position="286"/>
        <end position="306"/>
    </location>
</feature>
<accession>A0A9W6LPP1</accession>
<gene>
    <name evidence="8" type="ORF">PM10SUCC1_26690</name>
</gene>
<evidence type="ECO:0000313" key="8">
    <source>
        <dbReference type="EMBL" id="GLI57155.1"/>
    </source>
</evidence>
<dbReference type="NCBIfam" id="TIGR00797">
    <property type="entry name" value="matE"/>
    <property type="match status" value="1"/>
</dbReference>
<keyword evidence="5 7" id="KW-1133">Transmembrane helix</keyword>
<feature type="transmembrane region" description="Helical" evidence="7">
    <location>
        <begin position="60"/>
        <end position="79"/>
    </location>
</feature>
<keyword evidence="3" id="KW-1003">Cell membrane</keyword>
<feature type="transmembrane region" description="Helical" evidence="7">
    <location>
        <begin position="91"/>
        <end position="113"/>
    </location>
</feature>
<feature type="transmembrane region" description="Helical" evidence="7">
    <location>
        <begin position="166"/>
        <end position="185"/>
    </location>
</feature>
<keyword evidence="9" id="KW-1185">Reference proteome</keyword>
<organism evidence="8 9">
    <name type="scientific">Propionigenium maris DSM 9537</name>
    <dbReference type="NCBI Taxonomy" id="1123000"/>
    <lineage>
        <taxon>Bacteria</taxon>
        <taxon>Fusobacteriati</taxon>
        <taxon>Fusobacteriota</taxon>
        <taxon>Fusobacteriia</taxon>
        <taxon>Fusobacteriales</taxon>
        <taxon>Fusobacteriaceae</taxon>
        <taxon>Propionigenium</taxon>
    </lineage>
</organism>
<dbReference type="CDD" id="cd13134">
    <property type="entry name" value="MATE_like_8"/>
    <property type="match status" value="1"/>
</dbReference>